<keyword evidence="3" id="KW-1185">Reference proteome</keyword>
<dbReference type="KEGG" id="vg:55618866"/>
<dbReference type="InterPro" id="IPR039440">
    <property type="entry name" value="DUF3850"/>
</dbReference>
<dbReference type="GeneID" id="55618866"/>
<dbReference type="RefSeq" id="YP_009848445.1">
    <property type="nucleotide sequence ID" value="NC_048784.1"/>
</dbReference>
<accession>A0A515MKC4</accession>
<dbReference type="InterPro" id="IPR015947">
    <property type="entry name" value="PUA-like_sf"/>
</dbReference>
<name>A0A515MKC4_9CAUD</name>
<protein>
    <submittedName>
        <fullName evidence="2">ASC-1 transcription coactivator</fullName>
    </submittedName>
</protein>
<feature type="domain" description="DUF3850" evidence="1">
    <location>
        <begin position="3"/>
        <end position="80"/>
    </location>
</feature>
<gene>
    <name evidence="2" type="primary">55</name>
    <name evidence="2" type="ORF">SEA_WHACK_55</name>
</gene>
<organism evidence="2 3">
    <name type="scientific">Rhodococcus phage Whack</name>
    <dbReference type="NCBI Taxonomy" id="2591132"/>
    <lineage>
        <taxon>Viruses</taxon>
        <taxon>Duplodnaviria</taxon>
        <taxon>Heunggongvirae</taxon>
        <taxon>Uroviricota</taxon>
        <taxon>Caudoviricetes</taxon>
        <taxon>Whackvirus</taxon>
        <taxon>Whackvirus whack</taxon>
    </lineage>
</organism>
<evidence type="ECO:0000259" key="1">
    <source>
        <dbReference type="Pfam" id="PF12961"/>
    </source>
</evidence>
<dbReference type="SUPFAM" id="SSF88697">
    <property type="entry name" value="PUA domain-like"/>
    <property type="match status" value="1"/>
</dbReference>
<proteinExistence type="predicted"/>
<evidence type="ECO:0000313" key="3">
    <source>
        <dbReference type="Proteomes" id="UP000319882"/>
    </source>
</evidence>
<dbReference type="Proteomes" id="UP000319882">
    <property type="component" value="Segment"/>
</dbReference>
<sequence>MTIHEIKLDRKWFDRVANGTKRVEIRRADRDYQIGDQLVMREYEITILADRYTEREVTVDVTHVLYNVPGLSADYVALSISNPRVDEPGESATTEGDSQ</sequence>
<reference evidence="2 3" key="1">
    <citation type="submission" date="2019-05" db="EMBL/GenBank/DDBJ databases">
        <authorList>
            <person name="Beaulieu J."/>
            <person name="Cox M."/>
            <person name="Nazim E."/>
            <person name="Robinson Z."/>
            <person name="Molloy S.D."/>
            <person name="Garlena R.A."/>
            <person name="Russell D.A."/>
            <person name="Pope W.H."/>
            <person name="Jacobs-Sera D."/>
            <person name="Hatfull G.F."/>
        </authorList>
    </citation>
    <scope>NUCLEOTIDE SEQUENCE [LARGE SCALE GENOMIC DNA]</scope>
</reference>
<dbReference type="EMBL" id="MK967393">
    <property type="protein sequence ID" value="QDM57118.1"/>
    <property type="molecule type" value="Genomic_DNA"/>
</dbReference>
<dbReference type="Gene3D" id="2.30.130.30">
    <property type="entry name" value="Hypothetical protein"/>
    <property type="match status" value="1"/>
</dbReference>
<evidence type="ECO:0000313" key="2">
    <source>
        <dbReference type="EMBL" id="QDM57118.1"/>
    </source>
</evidence>
<dbReference type="Pfam" id="PF12961">
    <property type="entry name" value="DUF3850"/>
    <property type="match status" value="1"/>
</dbReference>